<proteinExistence type="predicted"/>
<sequence>MASTLVHLLILFGGFGQLWSFSPRYTSFNTVQGRHKSQLGAGSSAGEEEGIISVSIQKRFPDTTPEQARDAWMDYHWKKGGGLPIVIVSSDESPKERTILPTLMKEQLLDDEVEENQEDESHVEISYKVTDAGPLFPGIIPDTHSANVTFEYTNQATVMNWDVSFETTKFYTLYEAVTQWTVGTAATTVEECLTLPRRLNVKTVIDGDIDPFLARKECLEFVWASGGGLPLIPPIPFGDILEEGGGSARRNLLRIPPLITESIVDTTTTEEQSSFQYQLNRPGLTTFPFLLHTHIGNVSFTSTAQGLAIDWEVEFRPYQIAKPIVEKLVEMTVSTLVRNLRVKLLEPDAVVLIKPPRGNANLTMGLEEFGKVSKSSWLGGVLESHLSDVRSTKDQTLSLIQPWTWGRSGEGDELDIVQYQWTGGQSVEEDV</sequence>
<evidence type="ECO:0000313" key="3">
    <source>
        <dbReference type="Proteomes" id="UP001224775"/>
    </source>
</evidence>
<feature type="signal peptide" evidence="1">
    <location>
        <begin position="1"/>
        <end position="20"/>
    </location>
</feature>
<comment type="caution">
    <text evidence="2">The sequence shown here is derived from an EMBL/GenBank/DDBJ whole genome shotgun (WGS) entry which is preliminary data.</text>
</comment>
<evidence type="ECO:0008006" key="4">
    <source>
        <dbReference type="Google" id="ProtNLM"/>
    </source>
</evidence>
<keyword evidence="3" id="KW-1185">Reference proteome</keyword>
<dbReference type="EMBL" id="JATAAI010000007">
    <property type="protein sequence ID" value="KAK1744204.1"/>
    <property type="molecule type" value="Genomic_DNA"/>
</dbReference>
<feature type="chain" id="PRO_5042288854" description="SMP-LTD domain-containing protein" evidence="1">
    <location>
        <begin position="21"/>
        <end position="431"/>
    </location>
</feature>
<keyword evidence="1" id="KW-0732">Signal</keyword>
<reference evidence="2" key="1">
    <citation type="submission" date="2023-06" db="EMBL/GenBank/DDBJ databases">
        <title>Survivors Of The Sea: Transcriptome response of Skeletonema marinoi to long-term dormancy.</title>
        <authorList>
            <person name="Pinder M.I.M."/>
            <person name="Kourtchenko O."/>
            <person name="Robertson E.K."/>
            <person name="Larsson T."/>
            <person name="Maumus F."/>
            <person name="Osuna-Cruz C.M."/>
            <person name="Vancaester E."/>
            <person name="Stenow R."/>
            <person name="Vandepoele K."/>
            <person name="Ploug H."/>
            <person name="Bruchert V."/>
            <person name="Godhe A."/>
            <person name="Topel M."/>
        </authorList>
    </citation>
    <scope>NUCLEOTIDE SEQUENCE</scope>
    <source>
        <strain evidence="2">R05AC</strain>
    </source>
</reference>
<dbReference type="Proteomes" id="UP001224775">
    <property type="component" value="Unassembled WGS sequence"/>
</dbReference>
<protein>
    <recommendedName>
        <fullName evidence="4">SMP-LTD domain-containing protein</fullName>
    </recommendedName>
</protein>
<gene>
    <name evidence="2" type="ORF">QTG54_004737</name>
</gene>
<organism evidence="2 3">
    <name type="scientific">Skeletonema marinoi</name>
    <dbReference type="NCBI Taxonomy" id="267567"/>
    <lineage>
        <taxon>Eukaryota</taxon>
        <taxon>Sar</taxon>
        <taxon>Stramenopiles</taxon>
        <taxon>Ochrophyta</taxon>
        <taxon>Bacillariophyta</taxon>
        <taxon>Coscinodiscophyceae</taxon>
        <taxon>Thalassiosirophycidae</taxon>
        <taxon>Thalassiosirales</taxon>
        <taxon>Skeletonemataceae</taxon>
        <taxon>Skeletonema</taxon>
        <taxon>Skeletonema marinoi-dohrnii complex</taxon>
    </lineage>
</organism>
<accession>A0AAD8YD06</accession>
<dbReference type="AlphaFoldDB" id="A0AAD8YD06"/>
<evidence type="ECO:0000256" key="1">
    <source>
        <dbReference type="SAM" id="SignalP"/>
    </source>
</evidence>
<evidence type="ECO:0000313" key="2">
    <source>
        <dbReference type="EMBL" id="KAK1744204.1"/>
    </source>
</evidence>
<name>A0AAD8YD06_9STRA</name>